<evidence type="ECO:0000313" key="1">
    <source>
        <dbReference type="EMBL" id="GBM45629.1"/>
    </source>
</evidence>
<dbReference type="AlphaFoldDB" id="A0A4Y2FYY3"/>
<dbReference type="Gene3D" id="3.30.420.10">
    <property type="entry name" value="Ribonuclease H-like superfamily/Ribonuclease H"/>
    <property type="match status" value="1"/>
</dbReference>
<reference evidence="1 2" key="1">
    <citation type="journal article" date="2019" name="Sci. Rep.">
        <title>Orb-weaving spider Araneus ventricosus genome elucidates the spidroin gene catalogue.</title>
        <authorList>
            <person name="Kono N."/>
            <person name="Nakamura H."/>
            <person name="Ohtoshi R."/>
            <person name="Moran D.A.P."/>
            <person name="Shinohara A."/>
            <person name="Yoshida Y."/>
            <person name="Fujiwara M."/>
            <person name="Mori M."/>
            <person name="Tomita M."/>
            <person name="Arakawa K."/>
        </authorList>
    </citation>
    <scope>NUCLEOTIDE SEQUENCE [LARGE SCALE GENOMIC DNA]</scope>
</reference>
<organism evidence="1 2">
    <name type="scientific">Araneus ventricosus</name>
    <name type="common">Orbweaver spider</name>
    <name type="synonym">Epeira ventricosa</name>
    <dbReference type="NCBI Taxonomy" id="182803"/>
    <lineage>
        <taxon>Eukaryota</taxon>
        <taxon>Metazoa</taxon>
        <taxon>Ecdysozoa</taxon>
        <taxon>Arthropoda</taxon>
        <taxon>Chelicerata</taxon>
        <taxon>Arachnida</taxon>
        <taxon>Araneae</taxon>
        <taxon>Araneomorphae</taxon>
        <taxon>Entelegynae</taxon>
        <taxon>Araneoidea</taxon>
        <taxon>Araneidae</taxon>
        <taxon>Araneus</taxon>
    </lineage>
</organism>
<comment type="caution">
    <text evidence="1">The sequence shown here is derived from an EMBL/GenBank/DDBJ whole genome shotgun (WGS) entry which is preliminary data.</text>
</comment>
<dbReference type="GO" id="GO:0003676">
    <property type="term" value="F:nucleic acid binding"/>
    <property type="evidence" value="ECO:0007669"/>
    <property type="project" value="InterPro"/>
</dbReference>
<sequence>MAKLQPQNSVFQAELLAIHEAIIWAIEQTVVCNIWSYTISSLLALKSLKTINKTVRTLLSHHRNITINWIKVHSRHLGNEKADQLSKRSTLEGTAFNLRKPISFLKKTLTQLSLESWQRQWEEGKTSCHTFDA</sequence>
<keyword evidence="2" id="KW-1185">Reference proteome</keyword>
<gene>
    <name evidence="1" type="ORF">AVEN_204759_1</name>
</gene>
<dbReference type="EMBL" id="BGPR01001106">
    <property type="protein sequence ID" value="GBM45629.1"/>
    <property type="molecule type" value="Genomic_DNA"/>
</dbReference>
<proteinExistence type="predicted"/>
<dbReference type="SUPFAM" id="SSF53098">
    <property type="entry name" value="Ribonuclease H-like"/>
    <property type="match status" value="1"/>
</dbReference>
<name>A0A4Y2FYY3_ARAVE</name>
<evidence type="ECO:0000313" key="2">
    <source>
        <dbReference type="Proteomes" id="UP000499080"/>
    </source>
</evidence>
<dbReference type="Proteomes" id="UP000499080">
    <property type="component" value="Unassembled WGS sequence"/>
</dbReference>
<dbReference type="OrthoDB" id="411823at2759"/>
<protein>
    <submittedName>
        <fullName evidence="1">Uncharacterized protein</fullName>
    </submittedName>
</protein>
<accession>A0A4Y2FYY3</accession>
<dbReference type="InterPro" id="IPR036397">
    <property type="entry name" value="RNaseH_sf"/>
</dbReference>
<dbReference type="InterPro" id="IPR012337">
    <property type="entry name" value="RNaseH-like_sf"/>
</dbReference>